<dbReference type="Pfam" id="PF00158">
    <property type="entry name" value="Sigma54_activat"/>
    <property type="match status" value="1"/>
</dbReference>
<dbReference type="InterPro" id="IPR000014">
    <property type="entry name" value="PAS"/>
</dbReference>
<evidence type="ECO:0000313" key="10">
    <source>
        <dbReference type="Proteomes" id="UP000267430"/>
    </source>
</evidence>
<evidence type="ECO:0000256" key="2">
    <source>
        <dbReference type="ARBA" id="ARBA00022797"/>
    </source>
</evidence>
<dbReference type="SMART" id="SM00091">
    <property type="entry name" value="PAS"/>
    <property type="match status" value="1"/>
</dbReference>
<dbReference type="Gene3D" id="1.10.8.60">
    <property type="match status" value="1"/>
</dbReference>
<keyword evidence="10" id="KW-1185">Reference proteome</keyword>
<dbReference type="Pfam" id="PF25601">
    <property type="entry name" value="AAA_lid_14"/>
    <property type="match status" value="1"/>
</dbReference>
<evidence type="ECO:0000256" key="5">
    <source>
        <dbReference type="SAM" id="Coils"/>
    </source>
</evidence>
<keyword evidence="2" id="KW-0058">Aromatic hydrocarbons catabolism</keyword>
<dbReference type="GO" id="GO:0006355">
    <property type="term" value="P:regulation of DNA-templated transcription"/>
    <property type="evidence" value="ECO:0007669"/>
    <property type="project" value="InterPro"/>
</dbReference>
<dbReference type="InterPro" id="IPR013767">
    <property type="entry name" value="PAS_fold"/>
</dbReference>
<dbReference type="PROSITE" id="PS50112">
    <property type="entry name" value="PAS"/>
    <property type="match status" value="1"/>
</dbReference>
<evidence type="ECO:0000313" key="9">
    <source>
        <dbReference type="EMBL" id="RUQ31150.1"/>
    </source>
</evidence>
<feature type="domain" description="PAC" evidence="8">
    <location>
        <begin position="169"/>
        <end position="221"/>
    </location>
</feature>
<dbReference type="SUPFAM" id="SSF52540">
    <property type="entry name" value="P-loop containing nucleoside triphosphate hydrolases"/>
    <property type="match status" value="1"/>
</dbReference>
<dbReference type="AlphaFoldDB" id="A0A433HS45"/>
<dbReference type="Proteomes" id="UP000267430">
    <property type="component" value="Unassembled WGS sequence"/>
</dbReference>
<dbReference type="PROSITE" id="PS00676">
    <property type="entry name" value="SIGMA54_INTERACT_2"/>
    <property type="match status" value="1"/>
</dbReference>
<keyword evidence="1" id="KW-0547">Nucleotide-binding</keyword>
<keyword evidence="3" id="KW-0067">ATP-binding</keyword>
<dbReference type="GO" id="GO:0005524">
    <property type="term" value="F:ATP binding"/>
    <property type="evidence" value="ECO:0007669"/>
    <property type="project" value="UniProtKB-KW"/>
</dbReference>
<evidence type="ECO:0000256" key="1">
    <source>
        <dbReference type="ARBA" id="ARBA00022741"/>
    </source>
</evidence>
<dbReference type="InterPro" id="IPR058031">
    <property type="entry name" value="AAA_lid_NorR"/>
</dbReference>
<evidence type="ECO:0000259" key="8">
    <source>
        <dbReference type="PROSITE" id="PS50113"/>
    </source>
</evidence>
<dbReference type="CDD" id="cd00009">
    <property type="entry name" value="AAA"/>
    <property type="match status" value="1"/>
</dbReference>
<comment type="caution">
    <text evidence="9">The sequence shown here is derived from an EMBL/GenBank/DDBJ whole genome shotgun (WGS) entry which is preliminary data.</text>
</comment>
<dbReference type="InterPro" id="IPR009057">
    <property type="entry name" value="Homeodomain-like_sf"/>
</dbReference>
<dbReference type="InterPro" id="IPR027417">
    <property type="entry name" value="P-loop_NTPase"/>
</dbReference>
<dbReference type="Gene3D" id="1.10.10.60">
    <property type="entry name" value="Homeodomain-like"/>
    <property type="match status" value="1"/>
</dbReference>
<protein>
    <recommendedName>
        <fullName evidence="4">HTH-type transcriptional regulatory protein TyrR</fullName>
    </recommendedName>
</protein>
<gene>
    <name evidence="9" type="ORF">ELQ35_05575</name>
</gene>
<feature type="coiled-coil region" evidence="5">
    <location>
        <begin position="212"/>
        <end position="239"/>
    </location>
</feature>
<dbReference type="InterPro" id="IPR002078">
    <property type="entry name" value="Sigma_54_int"/>
</dbReference>
<sequence length="560" mass="64063">MIEELPHPVILISEDDQVVKFNPYFKELLVRIPKGGCEVSAIFEEWKYFSDQKIATGHLAEKKYMFLKINGYTGEDSYRVYIGHETAFLDGLTKHVKEVEKINRALDAIIENSYDGIYITDREGITLKTNSAIERITGIPKEYYIGKSVDRLIKRGILSSSVTHKVVKQRRTVSVVQENYAGKETLITGSPVFNEDGEIDRVVTNIRDLSDLNDLLDELTKVNQLNSKYKKEIEKLRNIPSRDRIIFASEKMKSIEEIIDRIADVDATVLLLGETGVGKDVLARMIYTGSNRSVKGEFIKINCGAIPPDLLESELFGYETGAFTGASQKGKPGMFELADGGILFLDEIGELPLPLQVKLLRAIQEREIQRIGGTKPKKFDVRIVSATNRNLKEMVRKGEFREDLYYRLHVIPITIPPLRERRDDILPLIDFFLQNTNDRYNLQKKLDSYVKDFFFRYDWPGNVREMLNLIERLVLTTSNETLTIEDLPSDHKELYLSDCACQSNPLSLKEAVELAEKKVLTQAVQKYHTTYEIAEALESSQATIVRKLKKYEIKSNELTR</sequence>
<dbReference type="Pfam" id="PF18024">
    <property type="entry name" value="HTH_50"/>
    <property type="match status" value="1"/>
</dbReference>
<dbReference type="CDD" id="cd00130">
    <property type="entry name" value="PAS"/>
    <property type="match status" value="1"/>
</dbReference>
<dbReference type="Gene3D" id="3.30.450.20">
    <property type="entry name" value="PAS domain"/>
    <property type="match status" value="1"/>
</dbReference>
<dbReference type="InterPro" id="IPR000700">
    <property type="entry name" value="PAS-assoc_C"/>
</dbReference>
<dbReference type="SMART" id="SM00382">
    <property type="entry name" value="AAA"/>
    <property type="match status" value="1"/>
</dbReference>
<dbReference type="InterPro" id="IPR035965">
    <property type="entry name" value="PAS-like_dom_sf"/>
</dbReference>
<dbReference type="PROSITE" id="PS50113">
    <property type="entry name" value="PAC"/>
    <property type="match status" value="1"/>
</dbReference>
<name>A0A433HS45_9BACI</name>
<dbReference type="InterPro" id="IPR003593">
    <property type="entry name" value="AAA+_ATPase"/>
</dbReference>
<reference evidence="9 10" key="1">
    <citation type="submission" date="2018-12" db="EMBL/GenBank/DDBJ databases">
        <title>Bacillus chawlae sp. nov., Bacillus glennii sp. nov., and Bacillus saganii sp. nov. Isolated from the Vehicle Assembly Building at Kennedy Space Center where the Viking Spacecraft were Assembled.</title>
        <authorList>
            <person name="Seuylemezian A."/>
            <person name="Vaishampayan P."/>
        </authorList>
    </citation>
    <scope>NUCLEOTIDE SEQUENCE [LARGE SCALE GENOMIC DNA]</scope>
    <source>
        <strain evidence="9 10">L5</strain>
    </source>
</reference>
<dbReference type="SUPFAM" id="SSF46689">
    <property type="entry name" value="Homeodomain-like"/>
    <property type="match status" value="1"/>
</dbReference>
<feature type="domain" description="Sigma-54 factor interaction" evidence="6">
    <location>
        <begin position="245"/>
        <end position="475"/>
    </location>
</feature>
<proteinExistence type="predicted"/>
<dbReference type="SUPFAM" id="SSF55785">
    <property type="entry name" value="PYP-like sensor domain (PAS domain)"/>
    <property type="match status" value="1"/>
</dbReference>
<dbReference type="PROSITE" id="PS00675">
    <property type="entry name" value="SIGMA54_INTERACT_1"/>
    <property type="match status" value="1"/>
</dbReference>
<dbReference type="InterPro" id="IPR030828">
    <property type="entry name" value="HTH_TyrR"/>
</dbReference>
<organism evidence="9 10">
    <name type="scientific">Peribacillus cavernae</name>
    <dbReference type="NCBI Taxonomy" id="1674310"/>
    <lineage>
        <taxon>Bacteria</taxon>
        <taxon>Bacillati</taxon>
        <taxon>Bacillota</taxon>
        <taxon>Bacilli</taxon>
        <taxon>Bacillales</taxon>
        <taxon>Bacillaceae</taxon>
        <taxon>Peribacillus</taxon>
    </lineage>
</organism>
<dbReference type="NCBIfam" id="TIGR00229">
    <property type="entry name" value="sensory_box"/>
    <property type="match status" value="1"/>
</dbReference>
<evidence type="ECO:0000259" key="6">
    <source>
        <dbReference type="PROSITE" id="PS50045"/>
    </source>
</evidence>
<dbReference type="InterPro" id="IPR025662">
    <property type="entry name" value="Sigma_54_int_dom_ATP-bd_1"/>
</dbReference>
<evidence type="ECO:0000259" key="7">
    <source>
        <dbReference type="PROSITE" id="PS50112"/>
    </source>
</evidence>
<feature type="domain" description="PAS" evidence="7">
    <location>
        <begin position="102"/>
        <end position="148"/>
    </location>
</feature>
<dbReference type="InterPro" id="IPR025943">
    <property type="entry name" value="Sigma_54_int_dom_ATP-bd_2"/>
</dbReference>
<keyword evidence="5" id="KW-0175">Coiled coil</keyword>
<dbReference type="GO" id="GO:0003677">
    <property type="term" value="F:DNA binding"/>
    <property type="evidence" value="ECO:0007669"/>
    <property type="project" value="UniProtKB-KW"/>
</dbReference>
<evidence type="ECO:0000256" key="3">
    <source>
        <dbReference type="ARBA" id="ARBA00022840"/>
    </source>
</evidence>
<accession>A0A433HS45</accession>
<evidence type="ECO:0000256" key="4">
    <source>
        <dbReference type="ARBA" id="ARBA00029500"/>
    </source>
</evidence>
<dbReference type="PANTHER" id="PTHR32071">
    <property type="entry name" value="TRANSCRIPTIONAL REGULATORY PROTEIN"/>
    <property type="match status" value="1"/>
</dbReference>
<dbReference type="FunFam" id="3.40.50.300:FF:000006">
    <property type="entry name" value="DNA-binding transcriptional regulator NtrC"/>
    <property type="match status" value="1"/>
</dbReference>
<dbReference type="Pfam" id="PF00989">
    <property type="entry name" value="PAS"/>
    <property type="match status" value="1"/>
</dbReference>
<dbReference type="OrthoDB" id="9771372at2"/>
<dbReference type="EMBL" id="RYZZ01000006">
    <property type="protein sequence ID" value="RUQ31150.1"/>
    <property type="molecule type" value="Genomic_DNA"/>
</dbReference>
<dbReference type="Gene3D" id="3.40.50.300">
    <property type="entry name" value="P-loop containing nucleotide triphosphate hydrolases"/>
    <property type="match status" value="1"/>
</dbReference>
<dbReference type="PROSITE" id="PS50045">
    <property type="entry name" value="SIGMA54_INTERACT_4"/>
    <property type="match status" value="1"/>
</dbReference>
<dbReference type="PANTHER" id="PTHR32071:SF57">
    <property type="entry name" value="C4-DICARBOXYLATE TRANSPORT TRANSCRIPTIONAL REGULATORY PROTEIN DCTD"/>
    <property type="match status" value="1"/>
</dbReference>